<feature type="non-terminal residue" evidence="2">
    <location>
        <position position="265"/>
    </location>
</feature>
<feature type="region of interest" description="Disordered" evidence="1">
    <location>
        <begin position="125"/>
        <end position="265"/>
    </location>
</feature>
<organism evidence="2">
    <name type="scientific">uncultured Solirubrobacteraceae bacterium</name>
    <dbReference type="NCBI Taxonomy" id="1162706"/>
    <lineage>
        <taxon>Bacteria</taxon>
        <taxon>Bacillati</taxon>
        <taxon>Actinomycetota</taxon>
        <taxon>Thermoleophilia</taxon>
        <taxon>Solirubrobacterales</taxon>
        <taxon>Solirubrobacteraceae</taxon>
        <taxon>environmental samples</taxon>
    </lineage>
</organism>
<evidence type="ECO:0000313" key="2">
    <source>
        <dbReference type="EMBL" id="CAA9489682.1"/>
    </source>
</evidence>
<proteinExistence type="predicted"/>
<feature type="compositionally biased region" description="Basic residues" evidence="1">
    <location>
        <begin position="125"/>
        <end position="144"/>
    </location>
</feature>
<evidence type="ECO:0000256" key="1">
    <source>
        <dbReference type="SAM" id="MobiDB-lite"/>
    </source>
</evidence>
<protein>
    <submittedName>
        <fullName evidence="2">Uncharacterized protein</fullName>
    </submittedName>
</protein>
<reference evidence="2" key="1">
    <citation type="submission" date="2020-02" db="EMBL/GenBank/DDBJ databases">
        <authorList>
            <person name="Meier V. D."/>
        </authorList>
    </citation>
    <scope>NUCLEOTIDE SEQUENCE</scope>
    <source>
        <strain evidence="2">AVDCRST_MAG30</strain>
    </source>
</reference>
<feature type="compositionally biased region" description="Basic residues" evidence="1">
    <location>
        <begin position="179"/>
        <end position="189"/>
    </location>
</feature>
<dbReference type="EMBL" id="CADCVS010000189">
    <property type="protein sequence ID" value="CAA9489682.1"/>
    <property type="molecule type" value="Genomic_DNA"/>
</dbReference>
<accession>A0A6J4S4P8</accession>
<feature type="compositionally biased region" description="Basic and acidic residues" evidence="1">
    <location>
        <begin position="145"/>
        <end position="163"/>
    </location>
</feature>
<feature type="non-terminal residue" evidence="2">
    <location>
        <position position="1"/>
    </location>
</feature>
<sequence length="265" mass="30461">ERRPTPQRRRARAARRAADALRARLRLRSEHVALRLARLRGGAPDRPVRPRRRRRLGRRRLRPRAPWLAAGLRRRRARALRRARPRRRRLRRALRQRDDRGPGGCRGAVALRPARARRPLAALRGRRRLHGRLQRRGHRRAARVARRELPGVVERDRAGDHGHPGPARARGGAHEHLLPRRPRDRRAVRAGHLPLRQPRRPRPREDAEPGAAVSAGRDRAAGRGRVRPPAPPRQPLRGARLDGALPEPQRARRDRRGDPGLPLRV</sequence>
<feature type="compositionally biased region" description="Basic and acidic residues" evidence="1">
    <location>
        <begin position="249"/>
        <end position="258"/>
    </location>
</feature>
<dbReference type="AlphaFoldDB" id="A0A6J4S4P8"/>
<name>A0A6J4S4P8_9ACTN</name>
<gene>
    <name evidence="2" type="ORF">AVDCRST_MAG30-1292</name>
</gene>